<dbReference type="Pfam" id="PF26002">
    <property type="entry name" value="Beta-barrel_AprE"/>
    <property type="match status" value="1"/>
</dbReference>
<dbReference type="PRINTS" id="PR01490">
    <property type="entry name" value="RTXTOXIND"/>
</dbReference>
<comment type="caution">
    <text evidence="8">The sequence shown here is derived from an EMBL/GenBank/DDBJ whole genome shotgun (WGS) entry which is preliminary data.</text>
</comment>
<comment type="subcellular location">
    <subcellularLocation>
        <location evidence="1">Membrane</location>
        <topology evidence="1">Single-pass membrane protein</topology>
    </subcellularLocation>
</comment>
<evidence type="ECO:0000256" key="5">
    <source>
        <dbReference type="SAM" id="Coils"/>
    </source>
</evidence>
<keyword evidence="3 6" id="KW-1133">Transmembrane helix</keyword>
<dbReference type="InterPro" id="IPR058982">
    <property type="entry name" value="Beta-barrel_AprE"/>
</dbReference>
<evidence type="ECO:0000256" key="2">
    <source>
        <dbReference type="ARBA" id="ARBA00022692"/>
    </source>
</evidence>
<protein>
    <submittedName>
        <fullName evidence="8">HlyD family efflux transporter periplasmic adaptor subunit</fullName>
    </submittedName>
</protein>
<evidence type="ECO:0000259" key="7">
    <source>
        <dbReference type="Pfam" id="PF26002"/>
    </source>
</evidence>
<dbReference type="InterPro" id="IPR050739">
    <property type="entry name" value="MFP"/>
</dbReference>
<evidence type="ECO:0000256" key="3">
    <source>
        <dbReference type="ARBA" id="ARBA00022989"/>
    </source>
</evidence>
<dbReference type="OrthoDB" id="9810980at2"/>
<dbReference type="Proteomes" id="UP000314011">
    <property type="component" value="Unassembled WGS sequence"/>
</dbReference>
<evidence type="ECO:0000256" key="1">
    <source>
        <dbReference type="ARBA" id="ARBA00004167"/>
    </source>
</evidence>
<organism evidence="8 9">
    <name type="scientific">Pelagovum pacificum</name>
    <dbReference type="NCBI Taxonomy" id="2588711"/>
    <lineage>
        <taxon>Bacteria</taxon>
        <taxon>Pseudomonadati</taxon>
        <taxon>Pseudomonadota</taxon>
        <taxon>Alphaproteobacteria</taxon>
        <taxon>Rhodobacterales</taxon>
        <taxon>Paracoccaceae</taxon>
        <taxon>Pelagovum</taxon>
    </lineage>
</organism>
<feature type="transmembrane region" description="Helical" evidence="6">
    <location>
        <begin position="15"/>
        <end position="33"/>
    </location>
</feature>
<sequence>MAAIDTDLRGATRGASTLIWIVCATVVLFLGWAKFASLDEIVRGSGEVVSGARPQIIQNLEGGILGELVVNEGDLVEAGDVLARLRGTTFSTRVDDLSEQIVAADIRRLRLEAEMAGQFDFELPAAYTETSPEIVASERALLNARQSDYTSRVEGARRVQAETARELDTLEDLYNREIVALLEVTQARKANSDAENRVNEIVTSYELDEATAYSEVLLELATLKQELRLVQDQLERTVIRSPMRGIVNAVGVSTIGGVIRPGEEIFEIIPAGDDVYIEAQVAPKDIAHVVAGQNATIKLTAYDYTIHGSLSGTVEMVSADTFKDERRPEADAHYRVTVAIDRDALTPRQADIELRPGMQATVELHTGSKTVLDYLTKPLYRSSEALREP</sequence>
<reference evidence="8 9" key="1">
    <citation type="submission" date="2019-06" db="EMBL/GenBank/DDBJ databases">
        <title>Genome of new Rhodobacteraceae sp. SM1903.</title>
        <authorList>
            <person name="Ren X."/>
        </authorList>
    </citation>
    <scope>NUCLEOTIDE SEQUENCE [LARGE SCALE GENOMIC DNA]</scope>
    <source>
        <strain evidence="8 9">SM1903</strain>
    </source>
</reference>
<dbReference type="PANTHER" id="PTHR30386">
    <property type="entry name" value="MEMBRANE FUSION SUBUNIT OF EMRAB-TOLC MULTIDRUG EFFLUX PUMP"/>
    <property type="match status" value="1"/>
</dbReference>
<evidence type="ECO:0000256" key="6">
    <source>
        <dbReference type="SAM" id="Phobius"/>
    </source>
</evidence>
<accession>A0A5C5G9P3</accession>
<proteinExistence type="predicted"/>
<feature type="domain" description="AprE-like beta-barrel" evidence="7">
    <location>
        <begin position="276"/>
        <end position="367"/>
    </location>
</feature>
<evidence type="ECO:0000313" key="8">
    <source>
        <dbReference type="EMBL" id="TNY30698.1"/>
    </source>
</evidence>
<evidence type="ECO:0000256" key="4">
    <source>
        <dbReference type="ARBA" id="ARBA00023136"/>
    </source>
</evidence>
<evidence type="ECO:0000313" key="9">
    <source>
        <dbReference type="Proteomes" id="UP000314011"/>
    </source>
</evidence>
<dbReference type="EMBL" id="VFFF01000004">
    <property type="protein sequence ID" value="TNY30698.1"/>
    <property type="molecule type" value="Genomic_DNA"/>
</dbReference>
<dbReference type="PANTHER" id="PTHR30386:SF26">
    <property type="entry name" value="TRANSPORT PROTEIN COMB"/>
    <property type="match status" value="1"/>
</dbReference>
<dbReference type="RefSeq" id="WP_140197493.1">
    <property type="nucleotide sequence ID" value="NZ_CP065915.1"/>
</dbReference>
<keyword evidence="5" id="KW-0175">Coiled coil</keyword>
<keyword evidence="9" id="KW-1185">Reference proteome</keyword>
<keyword evidence="4 6" id="KW-0472">Membrane</keyword>
<name>A0A5C5G9P3_9RHOB</name>
<dbReference type="Gene3D" id="2.40.30.170">
    <property type="match status" value="1"/>
</dbReference>
<keyword evidence="2 6" id="KW-0812">Transmembrane</keyword>
<gene>
    <name evidence="8" type="ORF">FHY64_19155</name>
</gene>
<dbReference type="GO" id="GO:0016020">
    <property type="term" value="C:membrane"/>
    <property type="evidence" value="ECO:0007669"/>
    <property type="project" value="UniProtKB-SubCell"/>
</dbReference>
<feature type="coiled-coil region" evidence="5">
    <location>
        <begin position="213"/>
        <end position="240"/>
    </location>
</feature>
<dbReference type="AlphaFoldDB" id="A0A5C5G9P3"/>